<organism evidence="1">
    <name type="scientific">Anopheles sinensis</name>
    <name type="common">Mosquito</name>
    <dbReference type="NCBI Taxonomy" id="74873"/>
    <lineage>
        <taxon>Eukaryota</taxon>
        <taxon>Metazoa</taxon>
        <taxon>Ecdysozoa</taxon>
        <taxon>Arthropoda</taxon>
        <taxon>Hexapoda</taxon>
        <taxon>Insecta</taxon>
        <taxon>Pterygota</taxon>
        <taxon>Neoptera</taxon>
        <taxon>Endopterygota</taxon>
        <taxon>Diptera</taxon>
        <taxon>Nematocera</taxon>
        <taxon>Culicoidea</taxon>
        <taxon>Culicidae</taxon>
        <taxon>Anophelinae</taxon>
        <taxon>Anopheles</taxon>
    </lineage>
</organism>
<reference evidence="1 3" key="1">
    <citation type="journal article" date="2014" name="BMC Genomics">
        <title>Genome sequence of Anopheles sinensis provides insight into genetics basis of mosquito competence for malaria parasites.</title>
        <authorList>
            <person name="Zhou D."/>
            <person name="Zhang D."/>
            <person name="Ding G."/>
            <person name="Shi L."/>
            <person name="Hou Q."/>
            <person name="Ye Y."/>
            <person name="Xu Y."/>
            <person name="Zhou H."/>
            <person name="Xiong C."/>
            <person name="Li S."/>
            <person name="Yu J."/>
            <person name="Hong S."/>
            <person name="Yu X."/>
            <person name="Zou P."/>
            <person name="Chen C."/>
            <person name="Chang X."/>
            <person name="Wang W."/>
            <person name="Lv Y."/>
            <person name="Sun Y."/>
            <person name="Ma L."/>
            <person name="Shen B."/>
            <person name="Zhu C."/>
        </authorList>
    </citation>
    <scope>NUCLEOTIDE SEQUENCE [LARGE SCALE GENOMIC DNA]</scope>
</reference>
<protein>
    <submittedName>
        <fullName evidence="1 2">Heavy metal sensor signal transduction histidine kinase</fullName>
    </submittedName>
</protein>
<evidence type="ECO:0000313" key="1">
    <source>
        <dbReference type="EMBL" id="KFB48290.1"/>
    </source>
</evidence>
<dbReference type="AlphaFoldDB" id="A0A084WDJ6"/>
<evidence type="ECO:0000313" key="3">
    <source>
        <dbReference type="Proteomes" id="UP000030765"/>
    </source>
</evidence>
<reference evidence="2" key="2">
    <citation type="submission" date="2020-05" db="UniProtKB">
        <authorList>
            <consortium name="EnsemblMetazoa"/>
        </authorList>
    </citation>
    <scope>IDENTIFICATION</scope>
</reference>
<dbReference type="VEuPathDB" id="VectorBase:ASIC016267"/>
<name>A0A084WDJ6_ANOSI</name>
<evidence type="ECO:0000313" key="2">
    <source>
        <dbReference type="EnsemblMetazoa" id="ASIC016267-PA"/>
    </source>
</evidence>
<gene>
    <name evidence="1" type="ORF">ZHAS_00016267</name>
</gene>
<dbReference type="EMBL" id="KE525339">
    <property type="protein sequence ID" value="KFB48290.1"/>
    <property type="molecule type" value="Genomic_DNA"/>
</dbReference>
<keyword evidence="3" id="KW-1185">Reference proteome</keyword>
<keyword evidence="1" id="KW-0808">Transferase</keyword>
<sequence length="78" mass="8208">MPAEKASSLVGAVSTSPGVAACCCALQIHVDACKEAETVAKRIHSSGSVDPTKREKMLNHNWDIRQAGPHCPLGQPNT</sequence>
<dbReference type="PROSITE" id="PS51257">
    <property type="entry name" value="PROKAR_LIPOPROTEIN"/>
    <property type="match status" value="1"/>
</dbReference>
<proteinExistence type="predicted"/>
<dbReference type="EnsemblMetazoa" id="ASIC016267-RA">
    <property type="protein sequence ID" value="ASIC016267-PA"/>
    <property type="gene ID" value="ASIC016267"/>
</dbReference>
<dbReference type="EMBL" id="ATLV01023034">
    <property type="status" value="NOT_ANNOTATED_CDS"/>
    <property type="molecule type" value="Genomic_DNA"/>
</dbReference>
<accession>A0A084WDJ6</accession>
<dbReference type="Proteomes" id="UP000030765">
    <property type="component" value="Unassembled WGS sequence"/>
</dbReference>
<keyword evidence="1" id="KW-0418">Kinase</keyword>
<dbReference type="GO" id="GO:0016301">
    <property type="term" value="F:kinase activity"/>
    <property type="evidence" value="ECO:0007669"/>
    <property type="project" value="UniProtKB-KW"/>
</dbReference>